<dbReference type="EC" id="2.7.13.3" evidence="2"/>
<comment type="caution">
    <text evidence="10">The sequence shown here is derived from an EMBL/GenBank/DDBJ whole genome shotgun (WGS) entry which is preliminary data.</text>
</comment>
<dbReference type="Gene3D" id="3.30.450.20">
    <property type="entry name" value="PAS domain"/>
    <property type="match status" value="1"/>
</dbReference>
<dbReference type="InterPro" id="IPR003018">
    <property type="entry name" value="GAF"/>
</dbReference>
<dbReference type="SMART" id="SM00911">
    <property type="entry name" value="HWE_HK"/>
    <property type="match status" value="1"/>
</dbReference>
<proteinExistence type="predicted"/>
<dbReference type="InterPro" id="IPR029016">
    <property type="entry name" value="GAF-like_dom_sf"/>
</dbReference>
<dbReference type="Pfam" id="PF13185">
    <property type="entry name" value="GAF_2"/>
    <property type="match status" value="1"/>
</dbReference>
<sequence length="511" mass="57185">MTQDLRSSRVGSKKADELEALFEFTDALYRANSLAEVYDAAFDAIRRALRCERASILLFDQAGTMRFVAWRGLSEAYRKAVAGHSPWKQGDCDAVPIFIGEVDAADEPDALKQTLNAEGIHALAFIPLTANGRVIGKFMTYRDEPHVFTQEEAVLSLTIARQLGFSIESRRAQEAHRRAEELLRRSKERLQVILDSANEYAIITLDEAGRITSWNSGAERLLGYRETEILGRSGEIFFSAEDRAANVPEREMWSALHDGRAANERWHRRKDGSRFWGSGVMLPVEASSPDRYLKIFRDRTEERRAERRQQLLIGELNHRVKNTLATVQSLAEQTLKNADTPKTFAKAFTSRLLALAEAHDLLTREAWQAVQLGDIARAVLKAWIEDGRADLEGPSIRISPKQALALAMAFNELLTNAIKYGALSRPEGRIMLSWECNGGCTLRWEERGGPPAVAPSRQGFGIRVLNRALAYELGYPADLRFEPTGVICTIKMDLVDDDPQLGGPKDKGAKM</sequence>
<dbReference type="RefSeq" id="WP_374836015.1">
    <property type="nucleotide sequence ID" value="NZ_JBHEEW010000002.1"/>
</dbReference>
<keyword evidence="7 10" id="KW-0418">Kinase</keyword>
<evidence type="ECO:0000313" key="10">
    <source>
        <dbReference type="EMBL" id="MFD1329039.1"/>
    </source>
</evidence>
<dbReference type="GO" id="GO:0004673">
    <property type="term" value="F:protein histidine kinase activity"/>
    <property type="evidence" value="ECO:0007669"/>
    <property type="project" value="UniProtKB-EC"/>
</dbReference>
<dbReference type="NCBIfam" id="TIGR00229">
    <property type="entry name" value="sensory_box"/>
    <property type="match status" value="1"/>
</dbReference>
<dbReference type="InterPro" id="IPR035965">
    <property type="entry name" value="PAS-like_dom_sf"/>
</dbReference>
<dbReference type="Pfam" id="PF07536">
    <property type="entry name" value="HWE_HK"/>
    <property type="match status" value="1"/>
</dbReference>
<keyword evidence="6" id="KW-0547">Nucleotide-binding</keyword>
<dbReference type="PROSITE" id="PS50112">
    <property type="entry name" value="PAS"/>
    <property type="match status" value="1"/>
</dbReference>
<protein>
    <recommendedName>
        <fullName evidence="3">Blue-light-activated histidine kinase</fullName>
        <ecNumber evidence="2">2.7.13.3</ecNumber>
    </recommendedName>
</protein>
<dbReference type="Gene3D" id="3.30.565.10">
    <property type="entry name" value="Histidine kinase-like ATPase, C-terminal domain"/>
    <property type="match status" value="1"/>
</dbReference>
<dbReference type="SUPFAM" id="SSF55785">
    <property type="entry name" value="PYP-like sensor domain (PAS domain)"/>
    <property type="match status" value="1"/>
</dbReference>
<dbReference type="PANTHER" id="PTHR41523:SF8">
    <property type="entry name" value="ETHYLENE RESPONSE SENSOR PROTEIN"/>
    <property type="match status" value="1"/>
</dbReference>
<evidence type="ECO:0000256" key="3">
    <source>
        <dbReference type="ARBA" id="ARBA00021740"/>
    </source>
</evidence>
<keyword evidence="11" id="KW-1185">Reference proteome</keyword>
<evidence type="ECO:0000256" key="4">
    <source>
        <dbReference type="ARBA" id="ARBA00022553"/>
    </source>
</evidence>
<keyword evidence="4" id="KW-0597">Phosphoprotein</keyword>
<evidence type="ECO:0000256" key="8">
    <source>
        <dbReference type="ARBA" id="ARBA00022840"/>
    </source>
</evidence>
<accession>A0ABW3YYJ7</accession>
<dbReference type="Proteomes" id="UP001597173">
    <property type="component" value="Unassembled WGS sequence"/>
</dbReference>
<evidence type="ECO:0000313" key="11">
    <source>
        <dbReference type="Proteomes" id="UP001597173"/>
    </source>
</evidence>
<evidence type="ECO:0000256" key="5">
    <source>
        <dbReference type="ARBA" id="ARBA00022679"/>
    </source>
</evidence>
<dbReference type="SUPFAM" id="SSF55781">
    <property type="entry name" value="GAF domain-like"/>
    <property type="match status" value="1"/>
</dbReference>
<dbReference type="Pfam" id="PF13426">
    <property type="entry name" value="PAS_9"/>
    <property type="match status" value="1"/>
</dbReference>
<dbReference type="InterPro" id="IPR011102">
    <property type="entry name" value="Sig_transdc_His_kinase_HWE"/>
</dbReference>
<dbReference type="SMART" id="SM00091">
    <property type="entry name" value="PAS"/>
    <property type="match status" value="1"/>
</dbReference>
<evidence type="ECO:0000256" key="6">
    <source>
        <dbReference type="ARBA" id="ARBA00022741"/>
    </source>
</evidence>
<gene>
    <name evidence="10" type="ORF">ACFQ33_14185</name>
</gene>
<keyword evidence="5 10" id="KW-0808">Transferase</keyword>
<evidence type="ECO:0000256" key="2">
    <source>
        <dbReference type="ARBA" id="ARBA00012438"/>
    </source>
</evidence>
<reference evidence="11" key="1">
    <citation type="journal article" date="2019" name="Int. J. Syst. Evol. Microbiol.">
        <title>The Global Catalogue of Microorganisms (GCM) 10K type strain sequencing project: providing services to taxonomists for standard genome sequencing and annotation.</title>
        <authorList>
            <consortium name="The Broad Institute Genomics Platform"/>
            <consortium name="The Broad Institute Genome Sequencing Center for Infectious Disease"/>
            <person name="Wu L."/>
            <person name="Ma J."/>
        </authorList>
    </citation>
    <scope>NUCLEOTIDE SEQUENCE [LARGE SCALE GENOMIC DNA]</scope>
    <source>
        <strain evidence="11">CCUG 55609</strain>
    </source>
</reference>
<organism evidence="10 11">
    <name type="scientific">Mycoplana ramosa</name>
    <name type="common">Mycoplana bullata</name>
    <dbReference type="NCBI Taxonomy" id="40837"/>
    <lineage>
        <taxon>Bacteria</taxon>
        <taxon>Pseudomonadati</taxon>
        <taxon>Pseudomonadota</taxon>
        <taxon>Alphaproteobacteria</taxon>
        <taxon>Hyphomicrobiales</taxon>
        <taxon>Rhizobiaceae</taxon>
        <taxon>Mycoplana</taxon>
    </lineage>
</organism>
<evidence type="ECO:0000259" key="9">
    <source>
        <dbReference type="PROSITE" id="PS50112"/>
    </source>
</evidence>
<dbReference type="EMBL" id="JBHTNF010000008">
    <property type="protein sequence ID" value="MFD1329039.1"/>
    <property type="molecule type" value="Genomic_DNA"/>
</dbReference>
<dbReference type="InterPro" id="IPR000014">
    <property type="entry name" value="PAS"/>
</dbReference>
<dbReference type="CDD" id="cd00130">
    <property type="entry name" value="PAS"/>
    <property type="match status" value="1"/>
</dbReference>
<dbReference type="InterPro" id="IPR036890">
    <property type="entry name" value="HATPase_C_sf"/>
</dbReference>
<evidence type="ECO:0000256" key="7">
    <source>
        <dbReference type="ARBA" id="ARBA00022777"/>
    </source>
</evidence>
<keyword evidence="8" id="KW-0067">ATP-binding</keyword>
<dbReference type="SMART" id="SM00065">
    <property type="entry name" value="GAF"/>
    <property type="match status" value="1"/>
</dbReference>
<dbReference type="Gene3D" id="3.30.450.40">
    <property type="match status" value="1"/>
</dbReference>
<feature type="domain" description="PAS" evidence="9">
    <location>
        <begin position="186"/>
        <end position="233"/>
    </location>
</feature>
<evidence type="ECO:0000256" key="1">
    <source>
        <dbReference type="ARBA" id="ARBA00000085"/>
    </source>
</evidence>
<name>A0ABW3YYJ7_MYCRA</name>
<dbReference type="PANTHER" id="PTHR41523">
    <property type="entry name" value="TWO-COMPONENT SYSTEM SENSOR PROTEIN"/>
    <property type="match status" value="1"/>
</dbReference>
<comment type="catalytic activity">
    <reaction evidence="1">
        <text>ATP + protein L-histidine = ADP + protein N-phospho-L-histidine.</text>
        <dbReference type="EC" id="2.7.13.3"/>
    </reaction>
</comment>